<comment type="caution">
    <text evidence="2">The sequence shown here is derived from an EMBL/GenBank/DDBJ whole genome shotgun (WGS) entry which is preliminary data.</text>
</comment>
<dbReference type="SMART" id="SM00530">
    <property type="entry name" value="HTH_XRE"/>
    <property type="match status" value="1"/>
</dbReference>
<dbReference type="PROSITE" id="PS50943">
    <property type="entry name" value="HTH_CROC1"/>
    <property type="match status" value="1"/>
</dbReference>
<evidence type="ECO:0000259" key="1">
    <source>
        <dbReference type="PROSITE" id="PS50943"/>
    </source>
</evidence>
<proteinExistence type="predicted"/>
<dbReference type="InterPro" id="IPR010982">
    <property type="entry name" value="Lambda_DNA-bd_dom_sf"/>
</dbReference>
<dbReference type="Proteomes" id="UP000253094">
    <property type="component" value="Unassembled WGS sequence"/>
</dbReference>
<dbReference type="Pfam" id="PF13560">
    <property type="entry name" value="HTH_31"/>
    <property type="match status" value="1"/>
</dbReference>
<dbReference type="EMBL" id="QOIL01000002">
    <property type="protein sequence ID" value="RCG32602.1"/>
    <property type="molecule type" value="Genomic_DNA"/>
</dbReference>
<dbReference type="GO" id="GO:0003677">
    <property type="term" value="F:DNA binding"/>
    <property type="evidence" value="ECO:0007669"/>
    <property type="project" value="InterPro"/>
</dbReference>
<dbReference type="CDD" id="cd00093">
    <property type="entry name" value="HTH_XRE"/>
    <property type="match status" value="1"/>
</dbReference>
<dbReference type="InterPro" id="IPR043917">
    <property type="entry name" value="DUF5753"/>
</dbReference>
<keyword evidence="3" id="KW-1185">Reference proteome</keyword>
<dbReference type="Pfam" id="PF19054">
    <property type="entry name" value="DUF5753"/>
    <property type="match status" value="1"/>
</dbReference>
<dbReference type="InterPro" id="IPR001387">
    <property type="entry name" value="Cro/C1-type_HTH"/>
</dbReference>
<feature type="domain" description="HTH cro/C1-type" evidence="1">
    <location>
        <begin position="21"/>
        <end position="76"/>
    </location>
</feature>
<organism evidence="2 3">
    <name type="scientific">Sphaerisporangium album</name>
    <dbReference type="NCBI Taxonomy" id="509200"/>
    <lineage>
        <taxon>Bacteria</taxon>
        <taxon>Bacillati</taxon>
        <taxon>Actinomycetota</taxon>
        <taxon>Actinomycetes</taxon>
        <taxon>Streptosporangiales</taxon>
        <taxon>Streptosporangiaceae</taxon>
        <taxon>Sphaerisporangium</taxon>
    </lineage>
</organism>
<evidence type="ECO:0000313" key="3">
    <source>
        <dbReference type="Proteomes" id="UP000253094"/>
    </source>
</evidence>
<dbReference type="SUPFAM" id="SSF47413">
    <property type="entry name" value="lambda repressor-like DNA-binding domains"/>
    <property type="match status" value="1"/>
</dbReference>
<reference evidence="2 3" key="1">
    <citation type="submission" date="2018-06" db="EMBL/GenBank/DDBJ databases">
        <title>Sphaerisporangium craniellae sp. nov., isolated from a marine sponge in the South China Sea.</title>
        <authorList>
            <person name="Li L."/>
        </authorList>
    </citation>
    <scope>NUCLEOTIDE SEQUENCE [LARGE SCALE GENOMIC DNA]</scope>
    <source>
        <strain evidence="2 3">CCTCC AA 208026</strain>
    </source>
</reference>
<dbReference type="AlphaFoldDB" id="A0A367FS19"/>
<gene>
    <name evidence="2" type="ORF">DQ384_03670</name>
</gene>
<accession>A0A367FS19</accession>
<evidence type="ECO:0000313" key="2">
    <source>
        <dbReference type="EMBL" id="RCG32602.1"/>
    </source>
</evidence>
<sequence length="275" mass="31105">MPRPQTTNPETSPAARFGYELRRLRMEVRMTQSQLGRKLGYTGAAMGAIERGLRLPQQRELVEQCDEALGVNGALIQVWEQCRMDGNQRWFYPWLEVEQQAQVLRAWQPTLVLGLLQTEDYARAVFRGEPGITKDKIDRSVAARLERQTLFEGENPPMFWAVLDEAVLQRPVGGYAVMRAQLAHLLAMADRPCITIQIVPIAADCTAGLGGGFFLAQLRDGREVAYLESVTKGQVVAQTKEVRGIQARYEEIRATALPRDGSLKMIKEWMERWTT</sequence>
<dbReference type="Gene3D" id="1.10.260.40">
    <property type="entry name" value="lambda repressor-like DNA-binding domains"/>
    <property type="match status" value="1"/>
</dbReference>
<protein>
    <submittedName>
        <fullName evidence="2">XRE family transcriptional regulator</fullName>
    </submittedName>
</protein>
<name>A0A367FS19_9ACTN</name>